<keyword evidence="2" id="KW-1185">Reference proteome</keyword>
<dbReference type="OrthoDB" id="9783136at2"/>
<organism evidence="1 2">
    <name type="scientific">Zavarzinia compransoris</name>
    <dbReference type="NCBI Taxonomy" id="1264899"/>
    <lineage>
        <taxon>Bacteria</taxon>
        <taxon>Pseudomonadati</taxon>
        <taxon>Pseudomonadota</taxon>
        <taxon>Alphaproteobacteria</taxon>
        <taxon>Rhodospirillales</taxon>
        <taxon>Zavarziniaceae</taxon>
        <taxon>Zavarzinia</taxon>
    </lineage>
</organism>
<protein>
    <recommendedName>
        <fullName evidence="3">Fe2OG dioxygenase domain-containing protein</fullName>
    </recommendedName>
</protein>
<dbReference type="Gene3D" id="2.60.120.620">
    <property type="entry name" value="q2cbj1_9rhob like domain"/>
    <property type="match status" value="1"/>
</dbReference>
<evidence type="ECO:0000313" key="1">
    <source>
        <dbReference type="EMBL" id="PWR20537.1"/>
    </source>
</evidence>
<dbReference type="RefSeq" id="WP_109921181.1">
    <property type="nucleotide sequence ID" value="NZ_QGLF01000003.1"/>
</dbReference>
<dbReference type="Proteomes" id="UP000246077">
    <property type="component" value="Unassembled WGS sequence"/>
</dbReference>
<dbReference type="EMBL" id="QGLF01000003">
    <property type="protein sequence ID" value="PWR20537.1"/>
    <property type="molecule type" value="Genomic_DNA"/>
</dbReference>
<dbReference type="Pfam" id="PF13759">
    <property type="entry name" value="2OG-FeII_Oxy_5"/>
    <property type="match status" value="1"/>
</dbReference>
<sequence length="236" mass="25562">MNDLELRPGFHGLWPVPLGISRLAGAEAFNALLVRTFAVLRAEQSAARGQDPSGPFFASDDDLVQRITAKDWQAFVRFVVDRLHDTVEQANDGHWPDRGLDLQVSLKGMWFQCSNGGAFHDVHTHGNCSWSGVYVVQVDPPEQRAAHPVYGAANGVTRFYGPPFATLGGAFVDVGNAYLQPPHRDVAPVPGQLAVFPSWLAHQALPYAGTRDRIIISFNASVHAAGGDRLHGYGAG</sequence>
<gene>
    <name evidence="1" type="ORF">DKG75_11045</name>
</gene>
<dbReference type="AlphaFoldDB" id="A0A317E0D7"/>
<dbReference type="InterPro" id="IPR012668">
    <property type="entry name" value="CHP02466"/>
</dbReference>
<evidence type="ECO:0000313" key="2">
    <source>
        <dbReference type="Proteomes" id="UP000246077"/>
    </source>
</evidence>
<proteinExistence type="predicted"/>
<comment type="caution">
    <text evidence="1">The sequence shown here is derived from an EMBL/GenBank/DDBJ whole genome shotgun (WGS) entry which is preliminary data.</text>
</comment>
<name>A0A317E0D7_9PROT</name>
<evidence type="ECO:0008006" key="3">
    <source>
        <dbReference type="Google" id="ProtNLM"/>
    </source>
</evidence>
<accession>A0A317E0D7</accession>
<reference evidence="2" key="1">
    <citation type="submission" date="2018-05" db="EMBL/GenBank/DDBJ databases">
        <title>Zavarzinia sp. HR-AS.</title>
        <authorList>
            <person name="Lee Y."/>
            <person name="Jeon C.O."/>
        </authorList>
    </citation>
    <scope>NUCLEOTIDE SEQUENCE [LARGE SCALE GENOMIC DNA]</scope>
    <source>
        <strain evidence="2">DSM 1231</strain>
    </source>
</reference>